<accession>A0A5J6GNF2</accession>
<dbReference type="Gene3D" id="3.50.50.60">
    <property type="entry name" value="FAD/NAD(P)-binding domain"/>
    <property type="match status" value="1"/>
</dbReference>
<evidence type="ECO:0000313" key="3">
    <source>
        <dbReference type="Proteomes" id="UP000325529"/>
    </source>
</evidence>
<dbReference type="SUPFAM" id="SSF51905">
    <property type="entry name" value="FAD/NAD(P)-binding domain"/>
    <property type="match status" value="1"/>
</dbReference>
<reference evidence="2 3" key="1">
    <citation type="submission" date="2017-09" db="EMBL/GenBank/DDBJ databases">
        <authorList>
            <person name="Lee N."/>
            <person name="Cho B.-K."/>
        </authorList>
    </citation>
    <scope>NUCLEOTIDE SEQUENCE [LARGE SCALE GENOMIC DNA]</scope>
    <source>
        <strain evidence="2 3">ATCC 12853</strain>
    </source>
</reference>
<dbReference type="OrthoDB" id="20837at2"/>
<name>A0A5J6GNF2_STRKN</name>
<dbReference type="EMBL" id="CP023699">
    <property type="protein sequence ID" value="QEU96939.1"/>
    <property type="molecule type" value="Genomic_DNA"/>
</dbReference>
<dbReference type="InterPro" id="IPR050464">
    <property type="entry name" value="Zeta_carotene_desat/Oxidored"/>
</dbReference>
<dbReference type="InterPro" id="IPR036188">
    <property type="entry name" value="FAD/NAD-bd_sf"/>
</dbReference>
<dbReference type="InterPro" id="IPR002937">
    <property type="entry name" value="Amino_oxidase"/>
</dbReference>
<evidence type="ECO:0000259" key="1">
    <source>
        <dbReference type="Pfam" id="PF01593"/>
    </source>
</evidence>
<sequence>MAVAAATLNGHTGIQGTKEGWRLPMSRKSVAVIGAGISGLTAAYILQKHFDVTLFEANDRLGGNAETVSVGKRLDVDLGFTGYSTVAYPTLSRLFRELGVEGQPVVSASDAVCQDCWFADLNGTTVAGGELKRPEDAAEAVWDSFTADQQRFGKELASLVGTGDTDLTIGGFLADRGYSSYFTRHWFYPRFGPWFLLGAADLDRMPVSFLADSMAPLLNPAALESWHTVRGGSHTYTAGIAARLSDVRLSTPVRNVRRTADGVTVRTADSGQEYFNKAVLAVHPQQALRILETTPQERDVLGAFRFVAVNVVLHTDTSVLPTPDCTGALMMHLSCRSSGPEFADCHVDVTQSLRLDTAERYVKSFNPTDAIDPARVLARRRYEVPLFTGESVRAQAALGTRSTDRLAFAGSWFGNGFHEAGCLSGVRAAEALGARWDQGA</sequence>
<dbReference type="Proteomes" id="UP000325529">
    <property type="component" value="Chromosome"/>
</dbReference>
<dbReference type="AlphaFoldDB" id="A0A5J6GNF2"/>
<dbReference type="RefSeq" id="WP_079043455.1">
    <property type="nucleotide sequence ID" value="NZ_CP023699.1"/>
</dbReference>
<dbReference type="GO" id="GO:0016491">
    <property type="term" value="F:oxidoreductase activity"/>
    <property type="evidence" value="ECO:0007669"/>
    <property type="project" value="InterPro"/>
</dbReference>
<dbReference type="Gene3D" id="1.10.405.20">
    <property type="match status" value="1"/>
</dbReference>
<dbReference type="Pfam" id="PF01593">
    <property type="entry name" value="Amino_oxidase"/>
    <property type="match status" value="1"/>
</dbReference>
<organism evidence="2 3">
    <name type="scientific">Streptomyces kanamyceticus</name>
    <dbReference type="NCBI Taxonomy" id="1967"/>
    <lineage>
        <taxon>Bacteria</taxon>
        <taxon>Bacillati</taxon>
        <taxon>Actinomycetota</taxon>
        <taxon>Actinomycetes</taxon>
        <taxon>Kitasatosporales</taxon>
        <taxon>Streptomycetaceae</taxon>
        <taxon>Streptomyces</taxon>
    </lineage>
</organism>
<dbReference type="KEGG" id="ska:CP970_43790"/>
<protein>
    <submittedName>
        <fullName evidence="2">FAD-dependent oxidoreductase</fullName>
    </submittedName>
</protein>
<dbReference type="PANTHER" id="PTHR42923">
    <property type="entry name" value="PROTOPORPHYRINOGEN OXIDASE"/>
    <property type="match status" value="1"/>
</dbReference>
<feature type="domain" description="Amine oxidase" evidence="1">
    <location>
        <begin position="37"/>
        <end position="431"/>
    </location>
</feature>
<proteinExistence type="predicted"/>
<evidence type="ECO:0000313" key="2">
    <source>
        <dbReference type="EMBL" id="QEU96939.1"/>
    </source>
</evidence>
<keyword evidence="3" id="KW-1185">Reference proteome</keyword>
<dbReference type="Gene3D" id="3.30.70.1990">
    <property type="match status" value="1"/>
</dbReference>
<dbReference type="PANTHER" id="PTHR42923:SF17">
    <property type="entry name" value="AMINE OXIDASE DOMAIN-CONTAINING PROTEIN"/>
    <property type="match status" value="1"/>
</dbReference>
<gene>
    <name evidence="2" type="ORF">CP970_43790</name>
</gene>